<dbReference type="GO" id="GO:0016020">
    <property type="term" value="C:membrane"/>
    <property type="evidence" value="ECO:0007669"/>
    <property type="project" value="InterPro"/>
</dbReference>
<organism evidence="3 4">
    <name type="scientific">Cocleimonas flava</name>
    <dbReference type="NCBI Taxonomy" id="634765"/>
    <lineage>
        <taxon>Bacteria</taxon>
        <taxon>Pseudomonadati</taxon>
        <taxon>Pseudomonadota</taxon>
        <taxon>Gammaproteobacteria</taxon>
        <taxon>Thiotrichales</taxon>
        <taxon>Thiotrichaceae</taxon>
        <taxon>Cocleimonas</taxon>
    </lineage>
</organism>
<keyword evidence="1" id="KW-0472">Membrane</keyword>
<evidence type="ECO:0000256" key="1">
    <source>
        <dbReference type="SAM" id="Phobius"/>
    </source>
</evidence>
<sequence length="294" mass="31476">MDNLRGSLFMVLAMACFTFEDMFIKVASESVPVGEILIFFGIGGTFAFIALTLRRKEVIINPAIKSKPILLRTFFEVSGRVFYTLAIVLTPLSSASAILQATPLVVVTGAAIFFGEKVGWRRWTAIIVGFIGVLMILQPGLEGFETASILAVLGTLGFAGRDLTTRAAPKGLSNTQLGIYGFLVLIPIGIVMLSISGGAVIPSLFPALQILGAIVFGVIAYYSLTIAMRTGEVSVVTPFRYIRLVFALILGMLVFSEQPSFMTLVGSAVVVSSGLYTLLRSKQGTSKNLVKETA</sequence>
<feature type="transmembrane region" description="Helical" evidence="1">
    <location>
        <begin position="177"/>
        <end position="201"/>
    </location>
</feature>
<evidence type="ECO:0000313" key="4">
    <source>
        <dbReference type="Proteomes" id="UP000294887"/>
    </source>
</evidence>
<protein>
    <submittedName>
        <fullName evidence="3">Drug/metabolite transporter (DMT)-like permease</fullName>
    </submittedName>
</protein>
<feature type="transmembrane region" description="Helical" evidence="1">
    <location>
        <begin position="36"/>
        <end position="53"/>
    </location>
</feature>
<keyword evidence="4" id="KW-1185">Reference proteome</keyword>
<gene>
    <name evidence="3" type="ORF">EV695_0987</name>
</gene>
<feature type="transmembrane region" description="Helical" evidence="1">
    <location>
        <begin position="261"/>
        <end position="279"/>
    </location>
</feature>
<dbReference type="EMBL" id="SMFQ01000002">
    <property type="protein sequence ID" value="TCJ89126.1"/>
    <property type="molecule type" value="Genomic_DNA"/>
</dbReference>
<name>A0A4R1F4B3_9GAMM</name>
<feature type="domain" description="EamA" evidence="2">
    <location>
        <begin position="5"/>
        <end position="137"/>
    </location>
</feature>
<keyword evidence="1" id="KW-1133">Transmembrane helix</keyword>
<proteinExistence type="predicted"/>
<feature type="transmembrane region" description="Helical" evidence="1">
    <location>
        <begin position="123"/>
        <end position="141"/>
    </location>
</feature>
<dbReference type="Proteomes" id="UP000294887">
    <property type="component" value="Unassembled WGS sequence"/>
</dbReference>
<feature type="transmembrane region" description="Helical" evidence="1">
    <location>
        <begin position="239"/>
        <end position="255"/>
    </location>
</feature>
<dbReference type="RefSeq" id="WP_131904776.1">
    <property type="nucleotide sequence ID" value="NZ_BAAAFU010000008.1"/>
</dbReference>
<dbReference type="PANTHER" id="PTHR22911:SF135">
    <property type="entry name" value="BLR4310 PROTEIN"/>
    <property type="match status" value="1"/>
</dbReference>
<dbReference type="InterPro" id="IPR000620">
    <property type="entry name" value="EamA_dom"/>
</dbReference>
<dbReference type="AlphaFoldDB" id="A0A4R1F4B3"/>
<comment type="caution">
    <text evidence="3">The sequence shown here is derived from an EMBL/GenBank/DDBJ whole genome shotgun (WGS) entry which is preliminary data.</text>
</comment>
<feature type="transmembrane region" description="Helical" evidence="1">
    <location>
        <begin position="207"/>
        <end position="227"/>
    </location>
</feature>
<keyword evidence="1" id="KW-0812">Transmembrane</keyword>
<dbReference type="OrthoDB" id="6115788at2"/>
<dbReference type="PANTHER" id="PTHR22911">
    <property type="entry name" value="ACYL-MALONYL CONDENSING ENZYME-RELATED"/>
    <property type="match status" value="1"/>
</dbReference>
<dbReference type="Gene3D" id="1.10.3730.20">
    <property type="match status" value="1"/>
</dbReference>
<dbReference type="PROSITE" id="PS51257">
    <property type="entry name" value="PROKAR_LIPOPROTEIN"/>
    <property type="match status" value="1"/>
</dbReference>
<evidence type="ECO:0000313" key="3">
    <source>
        <dbReference type="EMBL" id="TCJ89126.1"/>
    </source>
</evidence>
<dbReference type="Pfam" id="PF00892">
    <property type="entry name" value="EamA"/>
    <property type="match status" value="2"/>
</dbReference>
<dbReference type="SUPFAM" id="SSF103481">
    <property type="entry name" value="Multidrug resistance efflux transporter EmrE"/>
    <property type="match status" value="2"/>
</dbReference>
<dbReference type="InterPro" id="IPR037185">
    <property type="entry name" value="EmrE-like"/>
</dbReference>
<accession>A0A4R1F4B3</accession>
<evidence type="ECO:0000259" key="2">
    <source>
        <dbReference type="Pfam" id="PF00892"/>
    </source>
</evidence>
<feature type="domain" description="EamA" evidence="2">
    <location>
        <begin position="148"/>
        <end position="273"/>
    </location>
</feature>
<reference evidence="3 4" key="1">
    <citation type="submission" date="2019-03" db="EMBL/GenBank/DDBJ databases">
        <title>Genomic Encyclopedia of Type Strains, Phase IV (KMG-IV): sequencing the most valuable type-strain genomes for metagenomic binning, comparative biology and taxonomic classification.</title>
        <authorList>
            <person name="Goeker M."/>
        </authorList>
    </citation>
    <scope>NUCLEOTIDE SEQUENCE [LARGE SCALE GENOMIC DNA]</scope>
    <source>
        <strain evidence="3 4">DSM 24830</strain>
    </source>
</reference>